<dbReference type="EMBL" id="ADOT01000280">
    <property type="protein sequence ID" value="EGX44530.1"/>
    <property type="molecule type" value="Genomic_DNA"/>
</dbReference>
<comment type="caution">
    <text evidence="7">The sequence shown here is derived from an EMBL/GenBank/DDBJ whole genome shotgun (WGS) entry which is preliminary data.</text>
</comment>
<dbReference type="Proteomes" id="UP000008784">
    <property type="component" value="Unassembled WGS sequence"/>
</dbReference>
<evidence type="ECO:0000256" key="1">
    <source>
        <dbReference type="ARBA" id="ARBA00004173"/>
    </source>
</evidence>
<keyword evidence="4" id="KW-0256">Endoplasmic reticulum</keyword>
<organism evidence="7 8">
    <name type="scientific">Arthrobotrys oligospora (strain ATCC 24927 / CBS 115.81 / DSM 1491)</name>
    <name type="common">Nematode-trapping fungus</name>
    <name type="synonym">Didymozoophaga oligospora</name>
    <dbReference type="NCBI Taxonomy" id="756982"/>
    <lineage>
        <taxon>Eukaryota</taxon>
        <taxon>Fungi</taxon>
        <taxon>Dikarya</taxon>
        <taxon>Ascomycota</taxon>
        <taxon>Pezizomycotina</taxon>
        <taxon>Orbiliomycetes</taxon>
        <taxon>Orbiliales</taxon>
        <taxon>Orbiliaceae</taxon>
        <taxon>Orbilia</taxon>
        <taxon>Orbilia oligospora</taxon>
    </lineage>
</organism>
<keyword evidence="5" id="KW-0496">Mitochondrion</keyword>
<evidence type="ECO:0000256" key="2">
    <source>
        <dbReference type="ARBA" id="ARBA00004240"/>
    </source>
</evidence>
<gene>
    <name evidence="7" type="ORF">AOL_s00188g198</name>
</gene>
<dbReference type="GO" id="GO:0005739">
    <property type="term" value="C:mitochondrion"/>
    <property type="evidence" value="ECO:0007669"/>
    <property type="project" value="UniProtKB-SubCell"/>
</dbReference>
<evidence type="ECO:0000313" key="7">
    <source>
        <dbReference type="EMBL" id="EGX44530.1"/>
    </source>
</evidence>
<dbReference type="OrthoDB" id="427518at2759"/>
<evidence type="ECO:0000256" key="4">
    <source>
        <dbReference type="ARBA" id="ARBA00022824"/>
    </source>
</evidence>
<dbReference type="GO" id="GO:0005783">
    <property type="term" value="C:endoplasmic reticulum"/>
    <property type="evidence" value="ECO:0007669"/>
    <property type="project" value="UniProtKB-SubCell"/>
</dbReference>
<dbReference type="GO" id="GO:0016020">
    <property type="term" value="C:membrane"/>
    <property type="evidence" value="ECO:0007669"/>
    <property type="project" value="UniProtKB-SubCell"/>
</dbReference>
<reference evidence="7 8" key="1">
    <citation type="journal article" date="2011" name="PLoS Pathog.">
        <title>Genomic and proteomic analyses of the fungus Arthrobotrys oligospora provide insights into nematode-trap formation.</title>
        <authorList>
            <person name="Yang J."/>
            <person name="Wang L."/>
            <person name="Ji X."/>
            <person name="Feng Y."/>
            <person name="Li X."/>
            <person name="Zou C."/>
            <person name="Xu J."/>
            <person name="Ren Y."/>
            <person name="Mi Q."/>
            <person name="Wu J."/>
            <person name="Liu S."/>
            <person name="Liu Y."/>
            <person name="Huang X."/>
            <person name="Wang H."/>
            <person name="Niu X."/>
            <person name="Li J."/>
            <person name="Liang L."/>
            <person name="Luo Y."/>
            <person name="Ji K."/>
            <person name="Zhou W."/>
            <person name="Yu Z."/>
            <person name="Li G."/>
            <person name="Liu Y."/>
            <person name="Li L."/>
            <person name="Qiao M."/>
            <person name="Feng L."/>
            <person name="Zhang K.-Q."/>
        </authorList>
    </citation>
    <scope>NUCLEOTIDE SEQUENCE [LARGE SCALE GENOMIC DNA]</scope>
    <source>
        <strain evidence="8">ATCC 24927 / CBS 115.81 / DSM 1491</strain>
    </source>
</reference>
<evidence type="ECO:0000256" key="6">
    <source>
        <dbReference type="ARBA" id="ARBA00023136"/>
    </source>
</evidence>
<evidence type="ECO:0000256" key="3">
    <source>
        <dbReference type="ARBA" id="ARBA00004370"/>
    </source>
</evidence>
<dbReference type="OMA" id="AYESWRH"/>
<dbReference type="InParanoid" id="G1XQI6"/>
<dbReference type="RefSeq" id="XP_011126748.1">
    <property type="nucleotide sequence ID" value="XM_011128446.1"/>
</dbReference>
<sequence>MADQDDSEKYGLFFLNEDQFNRLDETEILYPVDIVAIHGINGSAYESWRHMNGTLWLQDLLPEDLPGCRVFTYGYSSATAFGSSAEGLDNTAFAILLELNFQRPSIKVLN</sequence>
<protein>
    <submittedName>
        <fullName evidence="7">Uncharacterized protein</fullName>
    </submittedName>
</protein>
<comment type="subcellular location">
    <subcellularLocation>
        <location evidence="2">Endoplasmic reticulum</location>
    </subcellularLocation>
    <subcellularLocation>
        <location evidence="3">Membrane</location>
    </subcellularLocation>
    <subcellularLocation>
        <location evidence="1">Mitochondrion</location>
    </subcellularLocation>
</comment>
<accession>G1XQI6</accession>
<dbReference type="HOGENOM" id="CLU_2170480_0_0_1"/>
<proteinExistence type="predicted"/>
<dbReference type="InterPro" id="IPR052374">
    <property type="entry name" value="SERAC1"/>
</dbReference>
<dbReference type="GeneID" id="22897645"/>
<name>G1XQI6_ARTOA</name>
<dbReference type="AlphaFoldDB" id="G1XQI6"/>
<evidence type="ECO:0000313" key="8">
    <source>
        <dbReference type="Proteomes" id="UP000008784"/>
    </source>
</evidence>
<keyword evidence="8" id="KW-1185">Reference proteome</keyword>
<dbReference type="PANTHER" id="PTHR48182">
    <property type="entry name" value="PROTEIN SERAC1"/>
    <property type="match status" value="1"/>
</dbReference>
<dbReference type="PANTHER" id="PTHR48182:SF2">
    <property type="entry name" value="PROTEIN SERAC1"/>
    <property type="match status" value="1"/>
</dbReference>
<keyword evidence="6" id="KW-0472">Membrane</keyword>
<evidence type="ECO:0000256" key="5">
    <source>
        <dbReference type="ARBA" id="ARBA00023128"/>
    </source>
</evidence>